<dbReference type="Gene3D" id="3.90.820.10">
    <property type="entry name" value="Structural Genomics, Unknown Function 30-nov-00 1gh9 Mol_id"/>
    <property type="match status" value="1"/>
</dbReference>
<evidence type="ECO:0000313" key="3">
    <source>
        <dbReference type="Proteomes" id="UP000253782"/>
    </source>
</evidence>
<accession>A0A369UL48</accession>
<organism evidence="2 3">
    <name type="scientific">Dyella tabacisoli</name>
    <dbReference type="NCBI Taxonomy" id="2282381"/>
    <lineage>
        <taxon>Bacteria</taxon>
        <taxon>Pseudomonadati</taxon>
        <taxon>Pseudomonadota</taxon>
        <taxon>Gammaproteobacteria</taxon>
        <taxon>Lysobacterales</taxon>
        <taxon>Rhodanobacteraceae</taxon>
        <taxon>Dyella</taxon>
    </lineage>
</organism>
<protein>
    <submittedName>
        <fullName evidence="2">MbtH family protein</fullName>
    </submittedName>
</protein>
<dbReference type="GO" id="GO:0005829">
    <property type="term" value="C:cytosol"/>
    <property type="evidence" value="ECO:0007669"/>
    <property type="project" value="TreeGrafter"/>
</dbReference>
<dbReference type="AlphaFoldDB" id="A0A369UL48"/>
<name>A0A369UL48_9GAMM</name>
<dbReference type="GO" id="GO:0019290">
    <property type="term" value="P:siderophore biosynthetic process"/>
    <property type="evidence" value="ECO:0007669"/>
    <property type="project" value="TreeGrafter"/>
</dbReference>
<dbReference type="InterPro" id="IPR038020">
    <property type="entry name" value="MbtH-like_sf"/>
</dbReference>
<keyword evidence="3" id="KW-1185">Reference proteome</keyword>
<sequence>MSNRSIQSETLYEVVVNQETQYSIWPLTKALPLGWAEAGKQGSKEAFLAFVSEVWADMRHLSLREEMRVS</sequence>
<dbReference type="Pfam" id="PF03621">
    <property type="entry name" value="MbtH"/>
    <property type="match status" value="1"/>
</dbReference>
<proteinExistence type="predicted"/>
<dbReference type="InterPro" id="IPR037407">
    <property type="entry name" value="MLP_fam"/>
</dbReference>
<feature type="domain" description="MbtH-like" evidence="1">
    <location>
        <begin position="3"/>
        <end position="53"/>
    </location>
</feature>
<dbReference type="SUPFAM" id="SSF160582">
    <property type="entry name" value="MbtH-like"/>
    <property type="match status" value="1"/>
</dbReference>
<evidence type="ECO:0000259" key="1">
    <source>
        <dbReference type="SMART" id="SM00923"/>
    </source>
</evidence>
<dbReference type="PANTHER" id="PTHR38444">
    <property type="entry name" value="ENTEROBACTIN BIOSYNTHESIS PROTEIN YBDZ"/>
    <property type="match status" value="1"/>
</dbReference>
<dbReference type="OrthoDB" id="7584480at2"/>
<reference evidence="2 3" key="1">
    <citation type="submission" date="2018-07" db="EMBL/GenBank/DDBJ databases">
        <title>Dyella tabacisoli L4-6T, whole genome shotgun sequence.</title>
        <authorList>
            <person name="Zhou X.-K."/>
            <person name="Li W.-J."/>
            <person name="Duan Y.-Q."/>
        </authorList>
    </citation>
    <scope>NUCLEOTIDE SEQUENCE [LARGE SCALE GENOMIC DNA]</scope>
    <source>
        <strain evidence="2 3">L4-6</strain>
    </source>
</reference>
<gene>
    <name evidence="2" type="ORF">DVJ77_17280</name>
</gene>
<dbReference type="PANTHER" id="PTHR38444:SF1">
    <property type="entry name" value="ENTEROBACTIN BIOSYNTHESIS PROTEIN YBDZ"/>
    <property type="match status" value="1"/>
</dbReference>
<dbReference type="InterPro" id="IPR005153">
    <property type="entry name" value="MbtH-like_dom"/>
</dbReference>
<evidence type="ECO:0000313" key="2">
    <source>
        <dbReference type="EMBL" id="RDD80448.1"/>
    </source>
</evidence>
<comment type="caution">
    <text evidence="2">The sequence shown here is derived from an EMBL/GenBank/DDBJ whole genome shotgun (WGS) entry which is preliminary data.</text>
</comment>
<dbReference type="EMBL" id="QQAH01000017">
    <property type="protein sequence ID" value="RDD80448.1"/>
    <property type="molecule type" value="Genomic_DNA"/>
</dbReference>
<dbReference type="Proteomes" id="UP000253782">
    <property type="component" value="Unassembled WGS sequence"/>
</dbReference>
<dbReference type="SMART" id="SM00923">
    <property type="entry name" value="MbtH"/>
    <property type="match status" value="1"/>
</dbReference>